<proteinExistence type="predicted"/>
<accession>A0A9X1N450</accession>
<dbReference type="AlphaFoldDB" id="A0A9X1N450"/>
<keyword evidence="2" id="KW-1185">Reference proteome</keyword>
<reference evidence="1" key="1">
    <citation type="submission" date="2021-08" db="EMBL/GenBank/DDBJ databases">
        <title>Isolation and characterization of neutrophilic mixotrophic iron-oxidizing bacteria from deep-sea hydrothermal vents.</title>
        <authorList>
            <person name="He Y."/>
        </authorList>
    </citation>
    <scope>NUCLEOTIDE SEQUENCE</scope>
    <source>
        <strain evidence="1">IOP_13</strain>
    </source>
</reference>
<sequence>MNRSNYERKLEIAESWMEDMVDRCDCSLVSKKDAKENYPDMGVDFECSELWLIPYSSDPVAISDAEDLVQYIDDDECIYDEDLEECITEE</sequence>
<comment type="caution">
    <text evidence="1">The sequence shown here is derived from an EMBL/GenBank/DDBJ whole genome shotgun (WGS) entry which is preliminary data.</text>
</comment>
<dbReference type="RefSeq" id="WP_230697694.1">
    <property type="nucleotide sequence ID" value="NZ_JAINWF010000006.1"/>
</dbReference>
<protein>
    <submittedName>
        <fullName evidence="1">Uncharacterized protein</fullName>
    </submittedName>
</protein>
<gene>
    <name evidence="1" type="ORF">K7H17_12135</name>
</gene>
<dbReference type="Proteomes" id="UP001138989">
    <property type="component" value="Unassembled WGS sequence"/>
</dbReference>
<name>A0A9X1N450_9GAMM</name>
<evidence type="ECO:0000313" key="2">
    <source>
        <dbReference type="Proteomes" id="UP001138989"/>
    </source>
</evidence>
<evidence type="ECO:0000313" key="1">
    <source>
        <dbReference type="EMBL" id="MCD1608616.1"/>
    </source>
</evidence>
<organism evidence="1 2">
    <name type="scientific">Stutzerimonas kunmingensis</name>
    <dbReference type="NCBI Taxonomy" id="1211807"/>
    <lineage>
        <taxon>Bacteria</taxon>
        <taxon>Pseudomonadati</taxon>
        <taxon>Pseudomonadota</taxon>
        <taxon>Gammaproteobacteria</taxon>
        <taxon>Pseudomonadales</taxon>
        <taxon>Pseudomonadaceae</taxon>
        <taxon>Stutzerimonas</taxon>
    </lineage>
</organism>
<dbReference type="EMBL" id="JAINWF010000006">
    <property type="protein sequence ID" value="MCD1608616.1"/>
    <property type="molecule type" value="Genomic_DNA"/>
</dbReference>